<dbReference type="InterPro" id="IPR011992">
    <property type="entry name" value="EF-hand-dom_pair"/>
</dbReference>
<evidence type="ECO:0000313" key="3">
    <source>
        <dbReference type="EMBL" id="MRG96457.1"/>
    </source>
</evidence>
<comment type="caution">
    <text evidence="3">The sequence shown here is derived from an EMBL/GenBank/DDBJ whole genome shotgun (WGS) entry which is preliminary data.</text>
</comment>
<protein>
    <recommendedName>
        <fullName evidence="2">EF-hand domain-containing protein</fullName>
    </recommendedName>
</protein>
<gene>
    <name evidence="3" type="ORF">GF068_31710</name>
</gene>
<dbReference type="EMBL" id="WJIE01000011">
    <property type="protein sequence ID" value="MRG96457.1"/>
    <property type="molecule type" value="Genomic_DNA"/>
</dbReference>
<dbReference type="InterPro" id="IPR018247">
    <property type="entry name" value="EF_Hand_1_Ca_BS"/>
</dbReference>
<dbReference type="PROSITE" id="PS00018">
    <property type="entry name" value="EF_HAND_1"/>
    <property type="match status" value="1"/>
</dbReference>
<dbReference type="SMART" id="SM00054">
    <property type="entry name" value="EFh"/>
    <property type="match status" value="3"/>
</dbReference>
<evidence type="ECO:0000256" key="1">
    <source>
        <dbReference type="SAM" id="SignalP"/>
    </source>
</evidence>
<dbReference type="PROSITE" id="PS50222">
    <property type="entry name" value="EF_HAND_2"/>
    <property type="match status" value="2"/>
</dbReference>
<reference evidence="3 4" key="1">
    <citation type="submission" date="2019-10" db="EMBL/GenBank/DDBJ databases">
        <title>A soil myxobacterium in the family Polyangiaceae.</title>
        <authorList>
            <person name="Li Y."/>
            <person name="Wang J."/>
        </authorList>
    </citation>
    <scope>NUCLEOTIDE SEQUENCE [LARGE SCALE GENOMIC DNA]</scope>
    <source>
        <strain evidence="3 4">DSM 14734</strain>
    </source>
</reference>
<dbReference type="Pfam" id="PF13202">
    <property type="entry name" value="EF-hand_5"/>
    <property type="match status" value="3"/>
</dbReference>
<dbReference type="AlphaFoldDB" id="A0A6N7PY27"/>
<sequence>MASRRLAQGLVVLATIAAASVAGAQGQGPEEPTLLDHAFFGLDTDGNGRIDRSEASTQLNMLVGAIFFEADRDADGVVSAEEAQATTASMPGLSQALGAVTGRMTGEELDALEGRIGLQWGEPITAGEAREAADRAVDELFVLMDRDEDGMISRRELHEGVRALLPDRGRQTR</sequence>
<feature type="domain" description="EF-hand" evidence="2">
    <location>
        <begin position="132"/>
        <end position="167"/>
    </location>
</feature>
<dbReference type="InterPro" id="IPR002048">
    <property type="entry name" value="EF_hand_dom"/>
</dbReference>
<feature type="signal peptide" evidence="1">
    <location>
        <begin position="1"/>
        <end position="24"/>
    </location>
</feature>
<dbReference type="SUPFAM" id="SSF47473">
    <property type="entry name" value="EF-hand"/>
    <property type="match status" value="1"/>
</dbReference>
<dbReference type="GO" id="GO:0005509">
    <property type="term" value="F:calcium ion binding"/>
    <property type="evidence" value="ECO:0007669"/>
    <property type="project" value="InterPro"/>
</dbReference>
<name>A0A6N7PY27_9BACT</name>
<dbReference type="OrthoDB" id="5470953at2"/>
<dbReference type="RefSeq" id="WP_153823254.1">
    <property type="nucleotide sequence ID" value="NZ_WJIE01000011.1"/>
</dbReference>
<accession>A0A6N7PY27</accession>
<evidence type="ECO:0000259" key="2">
    <source>
        <dbReference type="PROSITE" id="PS50222"/>
    </source>
</evidence>
<keyword evidence="1" id="KW-0732">Signal</keyword>
<feature type="chain" id="PRO_5026915311" description="EF-hand domain-containing protein" evidence="1">
    <location>
        <begin position="25"/>
        <end position="173"/>
    </location>
</feature>
<evidence type="ECO:0000313" key="4">
    <source>
        <dbReference type="Proteomes" id="UP000440224"/>
    </source>
</evidence>
<organism evidence="3 4">
    <name type="scientific">Polyangium spumosum</name>
    <dbReference type="NCBI Taxonomy" id="889282"/>
    <lineage>
        <taxon>Bacteria</taxon>
        <taxon>Pseudomonadati</taxon>
        <taxon>Myxococcota</taxon>
        <taxon>Polyangia</taxon>
        <taxon>Polyangiales</taxon>
        <taxon>Polyangiaceae</taxon>
        <taxon>Polyangium</taxon>
    </lineage>
</organism>
<feature type="domain" description="EF-hand" evidence="2">
    <location>
        <begin position="30"/>
        <end position="65"/>
    </location>
</feature>
<dbReference type="Proteomes" id="UP000440224">
    <property type="component" value="Unassembled WGS sequence"/>
</dbReference>
<proteinExistence type="predicted"/>
<dbReference type="Gene3D" id="1.10.238.10">
    <property type="entry name" value="EF-hand"/>
    <property type="match status" value="2"/>
</dbReference>
<keyword evidence="4" id="KW-1185">Reference proteome</keyword>